<protein>
    <submittedName>
        <fullName evidence="2">Uncharacterized protein</fullName>
    </submittedName>
</protein>
<evidence type="ECO:0000256" key="1">
    <source>
        <dbReference type="SAM" id="MobiDB-lite"/>
    </source>
</evidence>
<dbReference type="AlphaFoldDB" id="A0A9P5SHF5"/>
<organism evidence="2 3">
    <name type="scientific">Podila minutissima</name>
    <dbReference type="NCBI Taxonomy" id="64525"/>
    <lineage>
        <taxon>Eukaryota</taxon>
        <taxon>Fungi</taxon>
        <taxon>Fungi incertae sedis</taxon>
        <taxon>Mucoromycota</taxon>
        <taxon>Mortierellomycotina</taxon>
        <taxon>Mortierellomycetes</taxon>
        <taxon>Mortierellales</taxon>
        <taxon>Mortierellaceae</taxon>
        <taxon>Podila</taxon>
    </lineage>
</organism>
<feature type="region of interest" description="Disordered" evidence="1">
    <location>
        <begin position="221"/>
        <end position="266"/>
    </location>
</feature>
<dbReference type="EMBL" id="JAAAUY010000633">
    <property type="protein sequence ID" value="KAF9327745.1"/>
    <property type="molecule type" value="Genomic_DNA"/>
</dbReference>
<name>A0A9P5SHF5_9FUNG</name>
<comment type="caution">
    <text evidence="2">The sequence shown here is derived from an EMBL/GenBank/DDBJ whole genome shotgun (WGS) entry which is preliminary data.</text>
</comment>
<feature type="compositionally biased region" description="Basic and acidic residues" evidence="1">
    <location>
        <begin position="257"/>
        <end position="266"/>
    </location>
</feature>
<feature type="compositionally biased region" description="Low complexity" evidence="1">
    <location>
        <begin position="228"/>
        <end position="256"/>
    </location>
</feature>
<evidence type="ECO:0000313" key="3">
    <source>
        <dbReference type="Proteomes" id="UP000696485"/>
    </source>
</evidence>
<accession>A0A9P5SHF5</accession>
<gene>
    <name evidence="2" type="ORF">BG006_009003</name>
</gene>
<reference evidence="2" key="1">
    <citation type="journal article" date="2020" name="Fungal Divers.">
        <title>Resolving the Mortierellaceae phylogeny through synthesis of multi-gene phylogenetics and phylogenomics.</title>
        <authorList>
            <person name="Vandepol N."/>
            <person name="Liber J."/>
            <person name="Desiro A."/>
            <person name="Na H."/>
            <person name="Kennedy M."/>
            <person name="Barry K."/>
            <person name="Grigoriev I.V."/>
            <person name="Miller A.N."/>
            <person name="O'Donnell K."/>
            <person name="Stajich J.E."/>
            <person name="Bonito G."/>
        </authorList>
    </citation>
    <scope>NUCLEOTIDE SEQUENCE</scope>
    <source>
        <strain evidence="2">NVP1</strain>
    </source>
</reference>
<evidence type="ECO:0000313" key="2">
    <source>
        <dbReference type="EMBL" id="KAF9327745.1"/>
    </source>
</evidence>
<dbReference type="Proteomes" id="UP000696485">
    <property type="component" value="Unassembled WGS sequence"/>
</dbReference>
<feature type="non-terminal residue" evidence="2">
    <location>
        <position position="300"/>
    </location>
</feature>
<keyword evidence="3" id="KW-1185">Reference proteome</keyword>
<proteinExistence type="predicted"/>
<sequence>MADLLAKVKTQQATVVGLQGKLYSMESALLKSTESPDVLRTRLWEATNENKDLQATIGHLTVLDWKDTHNESDSESENDCRPMRNRTFRVEYHGLRFDLSTSNQWSEANRSRILLAALYLKDRFQLLVCHLRGLHRANLTVSSRNLRALVADLKHEKMLKDATVEACLTLYFQLVNARRCMDAYLTEPTEFTPTHLFKIAGYLVDYDDEIQKAKNSHLVAMDGSNLNTRSSASSPTRSLPSTPTFSQPASSAASSPERTERFVHSHEKMEQEMLRMHTQMADLLATVKSQQLMIETLQGR</sequence>